<keyword evidence="3" id="KW-1185">Reference proteome</keyword>
<keyword evidence="1" id="KW-0732">Signal</keyword>
<dbReference type="Proteomes" id="UP000765802">
    <property type="component" value="Unassembled WGS sequence"/>
</dbReference>
<feature type="signal peptide" evidence="1">
    <location>
        <begin position="1"/>
        <end position="22"/>
    </location>
</feature>
<protein>
    <recommendedName>
        <fullName evidence="4">Cytochrome b562</fullName>
    </recommendedName>
</protein>
<evidence type="ECO:0000256" key="1">
    <source>
        <dbReference type="SAM" id="SignalP"/>
    </source>
</evidence>
<sequence>MKLFRNFMMATLLVFAAVTAHAQTKANWKEMHDFHGVMSKTFHPAEENNLKPLKENSGELLSLAKAWQQSKVPQGYNQQITAPILDKLVRQIEKIGEAVKTGKPEADLKKMITDAHDIFHELMEKCRK</sequence>
<name>A0ABR7M3N6_9BACT</name>
<accession>A0ABR7M3N6</accession>
<evidence type="ECO:0000313" key="3">
    <source>
        <dbReference type="Proteomes" id="UP000765802"/>
    </source>
</evidence>
<comment type="caution">
    <text evidence="2">The sequence shown here is derived from an EMBL/GenBank/DDBJ whole genome shotgun (WGS) entry which is preliminary data.</text>
</comment>
<organism evidence="2 3">
    <name type="scientific">Flavihumibacter stibioxidans</name>
    <dbReference type="NCBI Taxonomy" id="1834163"/>
    <lineage>
        <taxon>Bacteria</taxon>
        <taxon>Pseudomonadati</taxon>
        <taxon>Bacteroidota</taxon>
        <taxon>Chitinophagia</taxon>
        <taxon>Chitinophagales</taxon>
        <taxon>Chitinophagaceae</taxon>
        <taxon>Flavihumibacter</taxon>
    </lineage>
</organism>
<evidence type="ECO:0008006" key="4">
    <source>
        <dbReference type="Google" id="ProtNLM"/>
    </source>
</evidence>
<proteinExistence type="predicted"/>
<reference evidence="2 3" key="1">
    <citation type="submission" date="2016-07" db="EMBL/GenBank/DDBJ databases">
        <title>Genome analysis of Flavihumibacter stibioxidans YS-17.</title>
        <authorList>
            <person name="Shi K."/>
            <person name="Han Y."/>
            <person name="Wang G."/>
        </authorList>
    </citation>
    <scope>NUCLEOTIDE SEQUENCE [LARGE SCALE GENOMIC DNA]</scope>
    <source>
        <strain evidence="2 3">YS-17</strain>
    </source>
</reference>
<evidence type="ECO:0000313" key="2">
    <source>
        <dbReference type="EMBL" id="MBC6489587.1"/>
    </source>
</evidence>
<gene>
    <name evidence="2" type="ORF">BC349_01295</name>
</gene>
<feature type="chain" id="PRO_5047055721" description="Cytochrome b562" evidence="1">
    <location>
        <begin position="23"/>
        <end position="128"/>
    </location>
</feature>
<dbReference type="RefSeq" id="WP_187254946.1">
    <property type="nucleotide sequence ID" value="NZ_JBHULF010000006.1"/>
</dbReference>
<dbReference type="EMBL" id="MBUA01000001">
    <property type="protein sequence ID" value="MBC6489587.1"/>
    <property type="molecule type" value="Genomic_DNA"/>
</dbReference>